<name>A0A023DWQ3_9PROT</name>
<organism evidence="3 4">
    <name type="scientific">Holospora elegans E1</name>
    <dbReference type="NCBI Taxonomy" id="1427503"/>
    <lineage>
        <taxon>Bacteria</taxon>
        <taxon>Pseudomonadati</taxon>
        <taxon>Pseudomonadota</taxon>
        <taxon>Alphaproteobacteria</taxon>
        <taxon>Holosporales</taxon>
        <taxon>Holosporaceae</taxon>
        <taxon>Holospora</taxon>
    </lineage>
</organism>
<evidence type="ECO:0000313" key="3">
    <source>
        <dbReference type="EMBL" id="GAJ45883.1"/>
    </source>
</evidence>
<dbReference type="RefSeq" id="WP_052567164.1">
    <property type="nucleotide sequence ID" value="NZ_BAUP01000039.1"/>
</dbReference>
<dbReference type="Proteomes" id="UP000024842">
    <property type="component" value="Unassembled WGS sequence"/>
</dbReference>
<dbReference type="EMBL" id="BAUP01000039">
    <property type="protein sequence ID" value="GAJ45883.1"/>
    <property type="molecule type" value="Genomic_DNA"/>
</dbReference>
<dbReference type="AlphaFoldDB" id="A0A023DWQ3"/>
<proteinExistence type="predicted"/>
<dbReference type="Gene3D" id="1.10.150.870">
    <property type="match status" value="1"/>
</dbReference>
<keyword evidence="4" id="KW-1185">Reference proteome</keyword>
<dbReference type="STRING" id="1427503.HE1_00194"/>
<feature type="domain" description="OB" evidence="1">
    <location>
        <begin position="267"/>
        <end position="322"/>
    </location>
</feature>
<reference evidence="3 4" key="1">
    <citation type="journal article" date="2014" name="FEMS Microbiol. Lett.">
        <title>Draft genome sequences of three Holospora species (Holospora obtusa, Holospora undulata, and Holospora elegans), endonuclear symbiotic bacteria of the ciliate Paramecium caudatum.</title>
        <authorList>
            <person name="Dohra H."/>
            <person name="Tanaka K."/>
            <person name="Suzuki T."/>
            <person name="Fujishima M."/>
            <person name="Suzuki H."/>
        </authorList>
    </citation>
    <scope>NUCLEOTIDE SEQUENCE [LARGE SCALE GENOMIC DNA]</scope>
    <source>
        <strain evidence="3 4">E1</strain>
    </source>
</reference>
<gene>
    <name evidence="3" type="ORF">HE1_00194</name>
</gene>
<protein>
    <submittedName>
        <fullName evidence="3">DNA polymerase III subunit alpha</fullName>
    </submittedName>
</protein>
<evidence type="ECO:0000259" key="2">
    <source>
        <dbReference type="Pfam" id="PF14579"/>
    </source>
</evidence>
<evidence type="ECO:0000259" key="1">
    <source>
        <dbReference type="Pfam" id="PF01336"/>
    </source>
</evidence>
<dbReference type="OrthoDB" id="9803237at2"/>
<dbReference type="PANTHER" id="PTHR32294">
    <property type="entry name" value="DNA POLYMERASE III SUBUNIT ALPHA"/>
    <property type="match status" value="1"/>
</dbReference>
<dbReference type="GO" id="GO:0006260">
    <property type="term" value="P:DNA replication"/>
    <property type="evidence" value="ECO:0007669"/>
    <property type="project" value="InterPro"/>
</dbReference>
<dbReference type="GO" id="GO:0008408">
    <property type="term" value="F:3'-5' exonuclease activity"/>
    <property type="evidence" value="ECO:0007669"/>
    <property type="project" value="InterPro"/>
</dbReference>
<dbReference type="InterPro" id="IPR004365">
    <property type="entry name" value="NA-bd_OB_tRNA"/>
</dbReference>
<accession>A0A023DWQ3</accession>
<dbReference type="InterPro" id="IPR004805">
    <property type="entry name" value="DnaE2/DnaE/PolC"/>
</dbReference>
<sequence length="414" mass="46560">MNTQRHTFIDRVLQKQGGSREIASHFFDQIAKFAGYAFPKAHAVPYALISYQTAYLKANYPEVFMESLMNCDIHNTDKLRLFVSEAKRMGIQIAPACVNDSHALFKGEDKKVIRYGLAALKNVGTQAMENLQKERELNGPFSSLENLLHRLSCTLNKKQLEALITAGALDGLFPHRSTLMHSIDRLLKFSAQPVAADTLFPTEISSLCLQSSPAWGNFETLEYERQAFGFYLNSHPLTLFLQNSPDVVRSQDMEKMSLYIRKNQSFRMCGMVMAVKEKVSKGGKKYAFITLSDGEGNYEITLFSDLLTKYRDLLTPGQALDLKIAGRLEEQAVRLITQDIAALSFPDEVWACFIKSSNSIDLLEEFLKTAGPGNVQVRFVISIQDKGTVSGTLPKGFNLTAQHKESWKSLWEDN</sequence>
<evidence type="ECO:0000313" key="4">
    <source>
        <dbReference type="Proteomes" id="UP000024842"/>
    </source>
</evidence>
<dbReference type="Pfam" id="PF01336">
    <property type="entry name" value="tRNA_anti-codon"/>
    <property type="match status" value="1"/>
</dbReference>
<dbReference type="InterPro" id="IPR029460">
    <property type="entry name" value="DNAPol_HHH"/>
</dbReference>
<comment type="caution">
    <text evidence="3">The sequence shown here is derived from an EMBL/GenBank/DDBJ whole genome shotgun (WGS) entry which is preliminary data.</text>
</comment>
<dbReference type="CDD" id="cd04485">
    <property type="entry name" value="DnaE_OBF"/>
    <property type="match status" value="1"/>
</dbReference>
<dbReference type="GO" id="GO:0003676">
    <property type="term" value="F:nucleic acid binding"/>
    <property type="evidence" value="ECO:0007669"/>
    <property type="project" value="InterPro"/>
</dbReference>
<feature type="domain" description="DNA polymerase helix-hairpin-helix motif" evidence="2">
    <location>
        <begin position="90"/>
        <end position="179"/>
    </location>
</feature>
<dbReference type="PANTHER" id="PTHR32294:SF0">
    <property type="entry name" value="DNA POLYMERASE III SUBUNIT ALPHA"/>
    <property type="match status" value="1"/>
</dbReference>
<dbReference type="Pfam" id="PF14579">
    <property type="entry name" value="HHH_6"/>
    <property type="match status" value="1"/>
</dbReference>